<dbReference type="SMART" id="SM00429">
    <property type="entry name" value="IPT"/>
    <property type="match status" value="1"/>
</dbReference>
<dbReference type="GO" id="GO:0000978">
    <property type="term" value="F:RNA polymerase II cis-regulatory region sequence-specific DNA binding"/>
    <property type="evidence" value="ECO:0007669"/>
    <property type="project" value="TreeGrafter"/>
</dbReference>
<feature type="domain" description="RHD" evidence="11">
    <location>
        <begin position="378"/>
        <end position="560"/>
    </location>
</feature>
<dbReference type="InParanoid" id="A0A6P7IAL8"/>
<dbReference type="GeneID" id="114436607"/>
<dbReference type="RefSeq" id="XP_028262748.1">
    <property type="nucleotide sequence ID" value="XM_028406947.1"/>
</dbReference>
<organism evidence="12 13">
    <name type="scientific">Parambassis ranga</name>
    <name type="common">Indian glassy fish</name>
    <dbReference type="NCBI Taxonomy" id="210632"/>
    <lineage>
        <taxon>Eukaryota</taxon>
        <taxon>Metazoa</taxon>
        <taxon>Chordata</taxon>
        <taxon>Craniata</taxon>
        <taxon>Vertebrata</taxon>
        <taxon>Euteleostomi</taxon>
        <taxon>Actinopterygii</taxon>
        <taxon>Neopterygii</taxon>
        <taxon>Teleostei</taxon>
        <taxon>Neoteleostei</taxon>
        <taxon>Acanthomorphata</taxon>
        <taxon>Ovalentaria</taxon>
        <taxon>Ambassidae</taxon>
        <taxon>Parambassis</taxon>
    </lineage>
</organism>
<dbReference type="Gene3D" id="2.60.40.10">
    <property type="entry name" value="Immunoglobulins"/>
    <property type="match status" value="1"/>
</dbReference>
<dbReference type="GO" id="GO:0007399">
    <property type="term" value="P:nervous system development"/>
    <property type="evidence" value="ECO:0007669"/>
    <property type="project" value="UniProtKB-ARBA"/>
</dbReference>
<evidence type="ECO:0000256" key="10">
    <source>
        <dbReference type="SAM" id="MobiDB-lite"/>
    </source>
</evidence>
<evidence type="ECO:0000256" key="6">
    <source>
        <dbReference type="ARBA" id="ARBA00023015"/>
    </source>
</evidence>
<dbReference type="InterPro" id="IPR032397">
    <property type="entry name" value="RHD_dimer"/>
</dbReference>
<dbReference type="InterPro" id="IPR008967">
    <property type="entry name" value="p53-like_TF_DNA-bd_sf"/>
</dbReference>
<dbReference type="InterPro" id="IPR037059">
    <property type="entry name" value="RHD_DNA_bind_dom_sf"/>
</dbReference>
<evidence type="ECO:0000256" key="1">
    <source>
        <dbReference type="ARBA" id="ARBA00004123"/>
    </source>
</evidence>
<evidence type="ECO:0000256" key="8">
    <source>
        <dbReference type="ARBA" id="ARBA00023163"/>
    </source>
</evidence>
<evidence type="ECO:0000256" key="2">
    <source>
        <dbReference type="ARBA" id="ARBA00004496"/>
    </source>
</evidence>
<dbReference type="InterPro" id="IPR008366">
    <property type="entry name" value="NFAT"/>
</dbReference>
<keyword evidence="12" id="KW-1185">Reference proteome</keyword>
<dbReference type="Pfam" id="PF16179">
    <property type="entry name" value="RHD_dimer"/>
    <property type="match status" value="1"/>
</dbReference>
<dbReference type="Proteomes" id="UP000515145">
    <property type="component" value="Chromosome 5"/>
</dbReference>
<keyword evidence="3" id="KW-0963">Cytoplasm</keyword>
<dbReference type="GO" id="GO:0000981">
    <property type="term" value="F:DNA-binding transcription factor activity, RNA polymerase II-specific"/>
    <property type="evidence" value="ECO:0007669"/>
    <property type="project" value="TreeGrafter"/>
</dbReference>
<evidence type="ECO:0000256" key="3">
    <source>
        <dbReference type="ARBA" id="ARBA00022490"/>
    </source>
</evidence>
<dbReference type="SUPFAM" id="SSF49417">
    <property type="entry name" value="p53-like transcription factors"/>
    <property type="match status" value="1"/>
</dbReference>
<dbReference type="Pfam" id="PF00554">
    <property type="entry name" value="RHD_DNA_bind"/>
    <property type="match status" value="1"/>
</dbReference>
<dbReference type="GO" id="GO:0005667">
    <property type="term" value="C:transcription regulator complex"/>
    <property type="evidence" value="ECO:0007669"/>
    <property type="project" value="TreeGrafter"/>
</dbReference>
<protein>
    <submittedName>
        <fullName evidence="13">Nuclear factor of activated T-cells, cytoplasmic 2</fullName>
    </submittedName>
</protein>
<dbReference type="PANTHER" id="PTHR12533">
    <property type="entry name" value="NFAT"/>
    <property type="match status" value="1"/>
</dbReference>
<feature type="compositionally biased region" description="Polar residues" evidence="10">
    <location>
        <begin position="120"/>
        <end position="130"/>
    </location>
</feature>
<dbReference type="Gene3D" id="2.60.40.340">
    <property type="entry name" value="Rel homology domain (RHD), DNA-binding domain"/>
    <property type="match status" value="1"/>
</dbReference>
<dbReference type="InterPro" id="IPR014756">
    <property type="entry name" value="Ig_E-set"/>
</dbReference>
<feature type="compositionally biased region" description="Polar residues" evidence="10">
    <location>
        <begin position="147"/>
        <end position="156"/>
    </location>
</feature>
<comment type="subcellular location">
    <subcellularLocation>
        <location evidence="2">Cytoplasm</location>
    </subcellularLocation>
    <subcellularLocation>
        <location evidence="1">Nucleus</location>
    </subcellularLocation>
</comment>
<feature type="region of interest" description="Disordered" evidence="10">
    <location>
        <begin position="221"/>
        <end position="273"/>
    </location>
</feature>
<evidence type="ECO:0000313" key="13">
    <source>
        <dbReference type="RefSeq" id="XP_028262748.1"/>
    </source>
</evidence>
<evidence type="ECO:0000313" key="12">
    <source>
        <dbReference type="Proteomes" id="UP000515145"/>
    </source>
</evidence>
<dbReference type="GO" id="GO:0005634">
    <property type="term" value="C:nucleus"/>
    <property type="evidence" value="ECO:0007669"/>
    <property type="project" value="UniProtKB-SubCell"/>
</dbReference>
<dbReference type="InterPro" id="IPR011539">
    <property type="entry name" value="RHD_DNA_bind_dom"/>
</dbReference>
<gene>
    <name evidence="13" type="primary">nfatc2b</name>
</gene>
<feature type="region of interest" description="Disordered" evidence="10">
    <location>
        <begin position="69"/>
        <end position="167"/>
    </location>
</feature>
<dbReference type="InterPro" id="IPR013783">
    <property type="entry name" value="Ig-like_fold"/>
</dbReference>
<evidence type="ECO:0000256" key="9">
    <source>
        <dbReference type="ARBA" id="ARBA00023242"/>
    </source>
</evidence>
<dbReference type="PANTHER" id="PTHR12533:SF4">
    <property type="entry name" value="NUCLEAR FACTOR OF ACTIVATED T-CELLS, CYTOPLASMIC 2"/>
    <property type="match status" value="1"/>
</dbReference>
<keyword evidence="7" id="KW-0238">DNA-binding</keyword>
<keyword evidence="8" id="KW-0804">Transcription</keyword>
<proteinExistence type="predicted"/>
<keyword evidence="9" id="KW-0539">Nucleus</keyword>
<sequence>MTSGGLGLPEGLGHDISQAELDFTDLFLYNTPGEDFPVGSDNVTDDPGSLLHNGHPPPVLVVDRHTAYISTSNQPPPSQNVSSHSPTTDNLSVGVFESLGLTSRPGNIPAPSPRIEITPSGDSLSSQTLEPSPGSKALGAYRECVSPASSNSSTGWTAEGYSPSGSPCVSPSNVVGCGMGLSALDLCPSLQAIHTSSTHSSPGASPRNSIPDETFLLPKDQRATSPLPHQRSRSPSPHGKRSYDQAHSYQGSTPVKQRSRSPSPIPSPHDHQGSYYLHQYQAEYQTQTQTSTMGLEEMLSSLSSGLPRAVPSAGVGGAHRQAQRQDCGYGEGYNNATELERLSRVGPEVKPEAFYMFPSVWPVTHSVVHGGQARISVAPVPSLEWSLPSQSGHYKLLIQQQPKSYHRAHYETEGSRGAVKTPNGGHPEVQLIGYQGTTPLGLQVFIGTADERLLKPHAFYQVHRITGKTVTTPSMETMISGTKVLEIPLEPKNHMSVVIDCVGILKLRNADIELRNGETDIGRKNTRVRLVFRVHIPQPGGQLVSLQVASHPIECSQRSAQERPAVERQDLDRCSVLGGQQMVLTGQNFTSDSKVIFSEKTQEGQQIWEVEATVDRDKTQANMLFVEVPPYRHQTICQPAKVNFYVINGKKKCSQPQHFIYTPVKAIKAEPLDDYQLNSYGYSDNQSLPGMPMKSFYQQDSSLQALNVSPTLYHLTTVDPRAPVLTPDPLDDQPVYYQPIAGTLINSPVLYHTASQRYSNCGTALLGGSPMGSHFASTPSQCVSARTPAAKLAEGPQVGDAFEACLASRHQGFVQTALPLGKSPPSRYIQAHAQGKAGCQVESLTHIGSVRGHHEEQVPERITIKQENLSYSYLEDVNDIIKRDMTGHNGE</sequence>
<keyword evidence="5" id="KW-0677">Repeat</keyword>
<dbReference type="SUPFAM" id="SSF81296">
    <property type="entry name" value="E set domains"/>
    <property type="match status" value="1"/>
</dbReference>
<dbReference type="FunFam" id="2.60.40.10:FF:000040">
    <property type="entry name" value="Nuclear factor of activated T-cells, cytoplasmic, calcineurin-dependent 2"/>
    <property type="match status" value="1"/>
</dbReference>
<evidence type="ECO:0000259" key="11">
    <source>
        <dbReference type="PROSITE" id="PS50254"/>
    </source>
</evidence>
<dbReference type="CTD" id="571865"/>
<dbReference type="PROSITE" id="PS50254">
    <property type="entry name" value="REL_2"/>
    <property type="match status" value="1"/>
</dbReference>
<dbReference type="PRINTS" id="PR01789">
    <property type="entry name" value="NUCFACTORATC"/>
</dbReference>
<feature type="compositionally biased region" description="Polar residues" evidence="10">
    <location>
        <begin position="245"/>
        <end position="256"/>
    </location>
</feature>
<dbReference type="GO" id="GO:0005737">
    <property type="term" value="C:cytoplasm"/>
    <property type="evidence" value="ECO:0007669"/>
    <property type="project" value="UniProtKB-SubCell"/>
</dbReference>
<dbReference type="FunFam" id="2.60.40.340:FF:000001">
    <property type="entry name" value="Nuclear factor of activated T-cells, cytoplasmic, calcineurin-dependent 2"/>
    <property type="match status" value="1"/>
</dbReference>
<dbReference type="OrthoDB" id="5346094at2759"/>
<name>A0A6P7IAL8_9TELE</name>
<keyword evidence="6" id="KW-0805">Transcription regulation</keyword>
<reference evidence="13" key="1">
    <citation type="submission" date="2025-08" db="UniProtKB">
        <authorList>
            <consortium name="RefSeq"/>
        </authorList>
    </citation>
    <scope>IDENTIFICATION</scope>
</reference>
<accession>A0A6P7IAL8</accession>
<evidence type="ECO:0000256" key="4">
    <source>
        <dbReference type="ARBA" id="ARBA00022553"/>
    </source>
</evidence>
<keyword evidence="4" id="KW-0597">Phosphoprotein</keyword>
<evidence type="ECO:0000256" key="5">
    <source>
        <dbReference type="ARBA" id="ARBA00022737"/>
    </source>
</evidence>
<evidence type="ECO:0000256" key="7">
    <source>
        <dbReference type="ARBA" id="ARBA00023125"/>
    </source>
</evidence>
<dbReference type="InterPro" id="IPR002909">
    <property type="entry name" value="IPT_dom"/>
</dbReference>
<dbReference type="GO" id="GO:0033173">
    <property type="term" value="P:calcineurin-NFAT signaling cascade"/>
    <property type="evidence" value="ECO:0007669"/>
    <property type="project" value="TreeGrafter"/>
</dbReference>
<dbReference type="AlphaFoldDB" id="A0A6P7IAL8"/>